<evidence type="ECO:0000256" key="1">
    <source>
        <dbReference type="ARBA" id="ARBA00022448"/>
    </source>
</evidence>
<keyword evidence="1" id="KW-0813">Transport</keyword>
<dbReference type="AlphaFoldDB" id="A0A2P4URZ2"/>
<dbReference type="InterPro" id="IPR051782">
    <property type="entry name" value="ABC_Transporter_VariousFunc"/>
</dbReference>
<name>A0A2P4URZ2_9ACTN</name>
<dbReference type="InterPro" id="IPR003439">
    <property type="entry name" value="ABC_transporter-like_ATP-bd"/>
</dbReference>
<dbReference type="RefSeq" id="WP_103562590.1">
    <property type="nucleotide sequence ID" value="NZ_MTBP01000001.1"/>
</dbReference>
<dbReference type="InterPro" id="IPR027417">
    <property type="entry name" value="P-loop_NTPase"/>
</dbReference>
<accession>A0A2P4URZ2</accession>
<dbReference type="CDD" id="cd03230">
    <property type="entry name" value="ABC_DR_subfamily_A"/>
    <property type="match status" value="1"/>
</dbReference>
<evidence type="ECO:0000256" key="3">
    <source>
        <dbReference type="ARBA" id="ARBA00022840"/>
    </source>
</evidence>
<reference evidence="5 6" key="1">
    <citation type="journal article" date="2017" name="Chemistry">
        <title>Isolation, Biosynthesis and Chemical Modifications of Rubterolones A-F: Rare Tropolone Alkaloids from Actinomadura sp. 5-2.</title>
        <authorList>
            <person name="Guo H."/>
            <person name="Benndorf R."/>
            <person name="Leichnitz D."/>
            <person name="Klassen J.L."/>
            <person name="Vollmers J."/>
            <person name="Gorls H."/>
            <person name="Steinacker M."/>
            <person name="Weigel C."/>
            <person name="Dahse H.M."/>
            <person name="Kaster A.K."/>
            <person name="de Beer Z.W."/>
            <person name="Poulsen M."/>
            <person name="Beemelmanns C."/>
        </authorList>
    </citation>
    <scope>NUCLEOTIDE SEQUENCE [LARGE SCALE GENOMIC DNA]</scope>
    <source>
        <strain evidence="5 6">5-2</strain>
    </source>
</reference>
<keyword evidence="6" id="KW-1185">Reference proteome</keyword>
<dbReference type="SUPFAM" id="SSF52540">
    <property type="entry name" value="P-loop containing nucleoside triphosphate hydrolases"/>
    <property type="match status" value="1"/>
</dbReference>
<dbReference type="GO" id="GO:0005524">
    <property type="term" value="F:ATP binding"/>
    <property type="evidence" value="ECO:0007669"/>
    <property type="project" value="UniProtKB-KW"/>
</dbReference>
<feature type="domain" description="ABC transporter" evidence="4">
    <location>
        <begin position="5"/>
        <end position="227"/>
    </location>
</feature>
<dbReference type="SMART" id="SM00382">
    <property type="entry name" value="AAA"/>
    <property type="match status" value="1"/>
</dbReference>
<keyword evidence="3 5" id="KW-0067">ATP-binding</keyword>
<dbReference type="InterPro" id="IPR003593">
    <property type="entry name" value="AAA+_ATPase"/>
</dbReference>
<dbReference type="GO" id="GO:0016887">
    <property type="term" value="F:ATP hydrolysis activity"/>
    <property type="evidence" value="ECO:0007669"/>
    <property type="project" value="InterPro"/>
</dbReference>
<dbReference type="PROSITE" id="PS50893">
    <property type="entry name" value="ABC_TRANSPORTER_2"/>
    <property type="match status" value="1"/>
</dbReference>
<evidence type="ECO:0000313" key="5">
    <source>
        <dbReference type="EMBL" id="POM27819.1"/>
    </source>
</evidence>
<dbReference type="PANTHER" id="PTHR42939">
    <property type="entry name" value="ABC TRANSPORTER ATP-BINDING PROTEIN ALBC-RELATED"/>
    <property type="match status" value="1"/>
</dbReference>
<protein>
    <submittedName>
        <fullName evidence="5">ABC transporter ATP-binding protein YtrB</fullName>
    </submittedName>
</protein>
<keyword evidence="2" id="KW-0547">Nucleotide-binding</keyword>
<comment type="caution">
    <text evidence="5">The sequence shown here is derived from an EMBL/GenBank/DDBJ whole genome shotgun (WGS) entry which is preliminary data.</text>
</comment>
<dbReference type="EMBL" id="MTBP01000001">
    <property type="protein sequence ID" value="POM27819.1"/>
    <property type="molecule type" value="Genomic_DNA"/>
</dbReference>
<gene>
    <name evidence="5" type="primary">ytrB</name>
    <name evidence="5" type="ORF">BTM25_22410</name>
</gene>
<organism evidence="5 6">
    <name type="scientific">Actinomadura rubteroloni</name>
    <dbReference type="NCBI Taxonomy" id="1926885"/>
    <lineage>
        <taxon>Bacteria</taxon>
        <taxon>Bacillati</taxon>
        <taxon>Actinomycetota</taxon>
        <taxon>Actinomycetes</taxon>
        <taxon>Streptosporangiales</taxon>
        <taxon>Thermomonosporaceae</taxon>
        <taxon>Actinomadura</taxon>
    </lineage>
</organism>
<dbReference type="Gene3D" id="3.40.50.300">
    <property type="entry name" value="P-loop containing nucleotide triphosphate hydrolases"/>
    <property type="match status" value="1"/>
</dbReference>
<evidence type="ECO:0000256" key="2">
    <source>
        <dbReference type="ARBA" id="ARBA00022741"/>
    </source>
</evidence>
<evidence type="ECO:0000259" key="4">
    <source>
        <dbReference type="PROSITE" id="PS50893"/>
    </source>
</evidence>
<evidence type="ECO:0000313" key="6">
    <source>
        <dbReference type="Proteomes" id="UP000242367"/>
    </source>
</evidence>
<dbReference type="PANTHER" id="PTHR42939:SF1">
    <property type="entry name" value="ABC TRANSPORTER ATP-BINDING PROTEIN ALBC-RELATED"/>
    <property type="match status" value="1"/>
</dbReference>
<proteinExistence type="predicted"/>
<dbReference type="Pfam" id="PF00005">
    <property type="entry name" value="ABC_tran"/>
    <property type="match status" value="1"/>
</dbReference>
<dbReference type="Proteomes" id="UP000242367">
    <property type="component" value="Unassembled WGS sequence"/>
</dbReference>
<sequence>MTPLLEAWGLGRRYGRRWALAECTVRIPAGRVAGLVGANGAGKSTLLALAAGMLAPSAGTVRVLGERPAARLAKVAYVAQDAPLYAGLTVAEHLRLGARLNPRWDAAFARARTDRLGLDPARRAGRLSGGQRAQLALTLGLAKRPELLLLDESAAALDPLARRDFRAALLEAVAADGLSVLLASHLVADLERTCDHLVVLADGRVRVSGDIDDLLAGHHRLTGPRRDPGTLPRGQHVVAAVHAARQSSMVVRTDGPILDPAWEVGEVGLEDLVIAYMSGEPVARPAAARAKLAWRA</sequence>